<feature type="domain" description="TolB N-terminal" evidence="6">
    <location>
        <begin position="27"/>
        <end position="126"/>
    </location>
</feature>
<dbReference type="InterPro" id="IPR014167">
    <property type="entry name" value="Tol-Pal_TolB"/>
</dbReference>
<dbReference type="InterPro" id="IPR007195">
    <property type="entry name" value="TolB_N"/>
</dbReference>
<evidence type="ECO:0000256" key="5">
    <source>
        <dbReference type="HAMAP-Rule" id="MF_00671"/>
    </source>
</evidence>
<accession>A0ABT7DV44</accession>
<dbReference type="SUPFAM" id="SSF52964">
    <property type="entry name" value="TolB, N-terminal domain"/>
    <property type="match status" value="1"/>
</dbReference>
<sequence precursor="true">MNRLIRPLFVMALVLCNLANPAHADINIEIVGTNAQRFPIAVSGFEGEASLTQALTPIIRSDLDRSGLFKLIETGPAPLPSDPAQVNFPDWGKRGADSLLIGSVTDQGGQTAIRFRLFDVAQKRQLVGLEMRVKPGELRRAAHRVADVVYEALTGDKGVFSTRIAYVVKKGKTAHELQIADADGAGGQTILASRESIMSPAWSPDGSKLAYVSFEERKPIVYVQDLVTGSRRRAAAFKGSNSAPAWSPDGSKLAVVLTLNGLSQIYSVNVDGGSPVRLSKSHGIDTEPNYSPDGQSIVFTSDRGGSPQVYLMPASGGDAQRLTFEGSYNVSPRFSPDGKSITFIRREGGRFNVASLDLATRQTMILTTTELDESPSFAPNSRMILYATEQGGRGVLAAVSSDGRIKQRLSVQAGDAREPAWGPFTKQ</sequence>
<evidence type="ECO:0000313" key="7">
    <source>
        <dbReference type="EMBL" id="MDK2122517.1"/>
    </source>
</evidence>
<feature type="chain" id="PRO_5044899711" description="Tol-Pal system protein TolB" evidence="5">
    <location>
        <begin position="25"/>
        <end position="427"/>
    </location>
</feature>
<organism evidence="7 8">
    <name type="scientific">Parachitinimonas caeni</name>
    <dbReference type="NCBI Taxonomy" id="3031301"/>
    <lineage>
        <taxon>Bacteria</taxon>
        <taxon>Pseudomonadati</taxon>
        <taxon>Pseudomonadota</taxon>
        <taxon>Betaproteobacteria</taxon>
        <taxon>Neisseriales</taxon>
        <taxon>Chitinibacteraceae</taxon>
        <taxon>Parachitinimonas</taxon>
    </lineage>
</organism>
<dbReference type="Gene3D" id="3.40.50.10070">
    <property type="entry name" value="TolB, N-terminal domain"/>
    <property type="match status" value="1"/>
</dbReference>
<evidence type="ECO:0000256" key="2">
    <source>
        <dbReference type="ARBA" id="ARBA00009820"/>
    </source>
</evidence>
<dbReference type="HAMAP" id="MF_00671">
    <property type="entry name" value="TolB"/>
    <property type="match status" value="1"/>
</dbReference>
<dbReference type="Proteomes" id="UP001172778">
    <property type="component" value="Unassembled WGS sequence"/>
</dbReference>
<dbReference type="Gene3D" id="2.120.10.30">
    <property type="entry name" value="TolB, C-terminal domain"/>
    <property type="match status" value="1"/>
</dbReference>
<proteinExistence type="inferred from homology"/>
<comment type="subcellular location">
    <subcellularLocation>
        <location evidence="1 5">Periplasm</location>
    </subcellularLocation>
</comment>
<keyword evidence="5" id="KW-0132">Cell division</keyword>
<gene>
    <name evidence="5 7" type="primary">tolB</name>
    <name evidence="7" type="ORF">PZA18_00475</name>
</gene>
<evidence type="ECO:0000259" key="6">
    <source>
        <dbReference type="Pfam" id="PF04052"/>
    </source>
</evidence>
<dbReference type="EMBL" id="JARRAF010000001">
    <property type="protein sequence ID" value="MDK2122517.1"/>
    <property type="molecule type" value="Genomic_DNA"/>
</dbReference>
<dbReference type="SUPFAM" id="SSF69304">
    <property type="entry name" value="Tricorn protease N-terminal domain"/>
    <property type="match status" value="1"/>
</dbReference>
<comment type="similarity">
    <text evidence="2 5">Belongs to the TolB family.</text>
</comment>
<dbReference type="InterPro" id="IPR011042">
    <property type="entry name" value="6-blade_b-propeller_TolB-like"/>
</dbReference>
<evidence type="ECO:0000313" key="8">
    <source>
        <dbReference type="Proteomes" id="UP001172778"/>
    </source>
</evidence>
<dbReference type="PANTHER" id="PTHR36842">
    <property type="entry name" value="PROTEIN TOLB HOMOLOG"/>
    <property type="match status" value="1"/>
</dbReference>
<keyword evidence="3 5" id="KW-0732">Signal</keyword>
<evidence type="ECO:0000256" key="4">
    <source>
        <dbReference type="ARBA" id="ARBA00022764"/>
    </source>
</evidence>
<evidence type="ECO:0000256" key="3">
    <source>
        <dbReference type="ARBA" id="ARBA00022729"/>
    </source>
</evidence>
<dbReference type="NCBIfam" id="TIGR02800">
    <property type="entry name" value="propeller_TolB"/>
    <property type="match status" value="1"/>
</dbReference>
<comment type="function">
    <text evidence="5">Part of the Tol-Pal system, which plays a role in outer membrane invagination during cell division and is important for maintaining outer membrane integrity.</text>
</comment>
<dbReference type="InterPro" id="IPR011659">
    <property type="entry name" value="WD40"/>
</dbReference>
<protein>
    <recommendedName>
        <fullName evidence="5">Tol-Pal system protein TolB</fullName>
    </recommendedName>
</protein>
<evidence type="ECO:0000256" key="1">
    <source>
        <dbReference type="ARBA" id="ARBA00004418"/>
    </source>
</evidence>
<dbReference type="RefSeq" id="WP_284098803.1">
    <property type="nucleotide sequence ID" value="NZ_JARRAF010000001.1"/>
</dbReference>
<dbReference type="Pfam" id="PF07676">
    <property type="entry name" value="PD40"/>
    <property type="match status" value="5"/>
</dbReference>
<dbReference type="PANTHER" id="PTHR36842:SF1">
    <property type="entry name" value="PROTEIN TOLB"/>
    <property type="match status" value="1"/>
</dbReference>
<comment type="caution">
    <text evidence="7">The sequence shown here is derived from an EMBL/GenBank/DDBJ whole genome shotgun (WGS) entry which is preliminary data.</text>
</comment>
<reference evidence="7" key="1">
    <citation type="submission" date="2023-03" db="EMBL/GenBank/DDBJ databases">
        <title>Chitinimonas shenzhenensis gen. nov., sp. nov., a novel member of family Burkholderiaceae isolated from activated sludge collected in Shen Zhen, China.</title>
        <authorList>
            <person name="Wang X."/>
        </authorList>
    </citation>
    <scope>NUCLEOTIDE SEQUENCE</scope>
    <source>
        <strain evidence="7">DQS-5</strain>
    </source>
</reference>
<feature type="signal peptide" evidence="5">
    <location>
        <begin position="1"/>
        <end position="24"/>
    </location>
</feature>
<dbReference type="Pfam" id="PF04052">
    <property type="entry name" value="TolB_N"/>
    <property type="match status" value="1"/>
</dbReference>
<keyword evidence="5" id="KW-0131">Cell cycle</keyword>
<keyword evidence="4 5" id="KW-0574">Periplasm</keyword>
<keyword evidence="8" id="KW-1185">Reference proteome</keyword>
<comment type="subunit">
    <text evidence="5">The Tol-Pal system is composed of five core proteins: the inner membrane proteins TolA, TolQ and TolR, the periplasmic protein TolB and the outer membrane protein Pal. They form a network linking the inner and outer membranes and the peptidoglycan layer.</text>
</comment>
<name>A0ABT7DV44_9NEIS</name>